<dbReference type="AlphaFoldDB" id="A0A1A8WRY5"/>
<dbReference type="InterPro" id="IPR008780">
    <property type="entry name" value="Plasmodium_Vir"/>
</dbReference>
<name>A0A1A8WRY5_PLAOA</name>
<evidence type="ECO:0000313" key="2">
    <source>
        <dbReference type="Proteomes" id="UP000078560"/>
    </source>
</evidence>
<proteinExistence type="predicted"/>
<organism evidence="1 2">
    <name type="scientific">Plasmodium ovale curtisi</name>
    <dbReference type="NCBI Taxonomy" id="864141"/>
    <lineage>
        <taxon>Eukaryota</taxon>
        <taxon>Sar</taxon>
        <taxon>Alveolata</taxon>
        <taxon>Apicomplexa</taxon>
        <taxon>Aconoidasida</taxon>
        <taxon>Haemosporida</taxon>
        <taxon>Plasmodiidae</taxon>
        <taxon>Plasmodium</taxon>
        <taxon>Plasmodium (Plasmodium)</taxon>
    </lineage>
</organism>
<gene>
    <name evidence="1" type="ORF">POVCU2_0089480</name>
</gene>
<evidence type="ECO:0000313" key="1">
    <source>
        <dbReference type="EMBL" id="SBS94626.1"/>
    </source>
</evidence>
<accession>A0A1A8WRY5</accession>
<dbReference type="Proteomes" id="UP000078560">
    <property type="component" value="Unassembled WGS sequence"/>
</dbReference>
<dbReference type="Pfam" id="PF05795">
    <property type="entry name" value="Plasmodium_Vir"/>
    <property type="match status" value="1"/>
</dbReference>
<sequence>MADDSSRGTEEFAVKYLSDLLSVQFYTDINKNHSELSNYTRQCEKLIVKKDNDEMKTVFKRFLRHLEESSVWNFINHEYDICLLLNYWIYDNLNNIFGAKYNSDIAFANFQYVWSYPN</sequence>
<protein>
    <submittedName>
        <fullName evidence="1">PIR Superfamily Protein</fullName>
    </submittedName>
</protein>
<dbReference type="EMBL" id="FLQU01001828">
    <property type="protein sequence ID" value="SBS94626.1"/>
    <property type="molecule type" value="Genomic_DNA"/>
</dbReference>
<reference evidence="2" key="1">
    <citation type="submission" date="2016-05" db="EMBL/GenBank/DDBJ databases">
        <authorList>
            <person name="Naeem Raeece"/>
        </authorList>
    </citation>
    <scope>NUCLEOTIDE SEQUENCE [LARGE SCALE GENOMIC DNA]</scope>
</reference>